<dbReference type="HOGENOM" id="CLU_017436_3_0_11"/>
<dbReference type="STRING" id="288705.RSal33209_2606"/>
<dbReference type="Pfam" id="PF07905">
    <property type="entry name" value="PucR"/>
    <property type="match status" value="1"/>
</dbReference>
<dbReference type="EMBL" id="CP000910">
    <property type="protein sequence ID" value="ABY24331.1"/>
    <property type="molecule type" value="Genomic_DNA"/>
</dbReference>
<evidence type="ECO:0000256" key="1">
    <source>
        <dbReference type="ARBA" id="ARBA00006754"/>
    </source>
</evidence>
<evidence type="ECO:0000313" key="5">
    <source>
        <dbReference type="EMBL" id="ABY24331.1"/>
    </source>
</evidence>
<sequence>MRLSSTQTSLEVMAITLTDLLDDSRLALRTMGSSASTVRTPIEWVAVTEVENPQPFLTGAELVLTTGARLATADAQRIFVRQVKRAGAVGIGFGIGFGHDAVPQPLVSEANRWSIPIIEVPYQTPFIAIGKLVADALSAEHVAELQKLLAGHQSLAQSLLTANQTAGSGLASLLATLRTMVGADVVLEQFHAQLYSSIPHAEPEDDGWLPVPVPTGKRDACTLWLRKPFRDAGIVDYAKSLISLELANQWQRRNDGRYVAGQVIQDVLRSALPAADISARLRGIHIDPSVKNVILLIQVTEKKFALLSGIALPPALEAGVTAVVEQEFLVVLPAAVGDPAALATRLSRYLHGAGIPASVGVGGAYARANGLRWSYFEAREAASRGLEVNEPERLSLTSLLLASEDVPIVDMATETLGPLLEFDELHGAELMNTLETYLQLNGSLAAVAEELSLHRNTVRYRLGQITELTGFDPSLTADRVQLWLALSVRKLH</sequence>
<name>A9WRP9_RENSM</name>
<comment type="similarity">
    <text evidence="1">Belongs to the CdaR family.</text>
</comment>
<dbReference type="Pfam" id="PF13556">
    <property type="entry name" value="HTH_30"/>
    <property type="match status" value="1"/>
</dbReference>
<dbReference type="Gene3D" id="1.10.10.2840">
    <property type="entry name" value="PucR C-terminal helix-turn-helix domain"/>
    <property type="match status" value="1"/>
</dbReference>
<evidence type="ECO:0000259" key="3">
    <source>
        <dbReference type="Pfam" id="PF13556"/>
    </source>
</evidence>
<dbReference type="AlphaFoldDB" id="A9WRP9"/>
<dbReference type="KEGG" id="rsa:RSal33209_2606"/>
<dbReference type="InterPro" id="IPR041522">
    <property type="entry name" value="CdaR_GGDEF"/>
</dbReference>
<dbReference type="Proteomes" id="UP000002007">
    <property type="component" value="Chromosome"/>
</dbReference>
<dbReference type="InterPro" id="IPR042070">
    <property type="entry name" value="PucR_C-HTH_sf"/>
</dbReference>
<evidence type="ECO:0000259" key="4">
    <source>
        <dbReference type="Pfam" id="PF17853"/>
    </source>
</evidence>
<dbReference type="PANTHER" id="PTHR33744">
    <property type="entry name" value="CARBOHYDRATE DIACID REGULATOR"/>
    <property type="match status" value="1"/>
</dbReference>
<organism evidence="5 6">
    <name type="scientific">Renibacterium salmoninarum (strain ATCC 33209 / DSM 20767 / JCM 11484 / NBRC 15589 / NCIMB 2235)</name>
    <dbReference type="NCBI Taxonomy" id="288705"/>
    <lineage>
        <taxon>Bacteria</taxon>
        <taxon>Bacillati</taxon>
        <taxon>Actinomycetota</taxon>
        <taxon>Actinomycetes</taxon>
        <taxon>Micrococcales</taxon>
        <taxon>Micrococcaceae</taxon>
        <taxon>Renibacterium</taxon>
    </lineage>
</organism>
<feature type="domain" description="PucR C-terminal helix-turn-helix" evidence="3">
    <location>
        <begin position="430"/>
        <end position="487"/>
    </location>
</feature>
<reference evidence="6" key="1">
    <citation type="journal article" date="2008" name="J. Bacteriol.">
        <title>Genome sequence of the fish pathogen Renibacterium salmoninarum suggests reductive evolution away from an environmental Arthrobacter ancestor.</title>
        <authorList>
            <person name="Wiens G.D."/>
            <person name="Rockey D.D."/>
            <person name="Wu Z."/>
            <person name="Chang J."/>
            <person name="Levy R."/>
            <person name="Crane S."/>
            <person name="Chen D.S."/>
            <person name="Capri G.R."/>
            <person name="Burnett J.R."/>
            <person name="Sudheesh P.S."/>
            <person name="Schipma M.J."/>
            <person name="Burd H."/>
            <person name="Bhattacharyya A."/>
            <person name="Rhodes L.D."/>
            <person name="Kaul R."/>
            <person name="Strom M.S."/>
        </authorList>
    </citation>
    <scope>NUCLEOTIDE SEQUENCE [LARGE SCALE GENOMIC DNA]</scope>
    <source>
        <strain evidence="6">ATCC 33209 / DSM 20767 / JCM 11484 / NBRC 15589 / NCIMB 2235</strain>
    </source>
</reference>
<accession>A9WRP9</accession>
<gene>
    <name evidence="5" type="ordered locus">RSal33209_2606</name>
</gene>
<dbReference type="InterPro" id="IPR012914">
    <property type="entry name" value="PucR_dom"/>
</dbReference>
<dbReference type="eggNOG" id="COG3835">
    <property type="taxonomic scope" value="Bacteria"/>
</dbReference>
<evidence type="ECO:0000313" key="6">
    <source>
        <dbReference type="Proteomes" id="UP000002007"/>
    </source>
</evidence>
<feature type="domain" description="Purine catabolism PurC-like" evidence="2">
    <location>
        <begin position="20"/>
        <end position="136"/>
    </location>
</feature>
<evidence type="ECO:0000259" key="2">
    <source>
        <dbReference type="Pfam" id="PF07905"/>
    </source>
</evidence>
<feature type="domain" description="CdaR GGDEF-like" evidence="4">
    <location>
        <begin position="276"/>
        <end position="382"/>
    </location>
</feature>
<dbReference type="InterPro" id="IPR051448">
    <property type="entry name" value="CdaR-like_regulators"/>
</dbReference>
<protein>
    <submittedName>
        <fullName evidence="5">Transcriptional regulator</fullName>
    </submittedName>
</protein>
<keyword evidence="6" id="KW-1185">Reference proteome</keyword>
<dbReference type="InterPro" id="IPR025736">
    <property type="entry name" value="PucR_C-HTH_dom"/>
</dbReference>
<dbReference type="Pfam" id="PF17853">
    <property type="entry name" value="GGDEF_2"/>
    <property type="match status" value="1"/>
</dbReference>
<proteinExistence type="inferred from homology"/>